<organism evidence="1 2">
    <name type="scientific">Pseudoalteromonas aurantia</name>
    <dbReference type="NCBI Taxonomy" id="43654"/>
    <lineage>
        <taxon>Bacteria</taxon>
        <taxon>Pseudomonadati</taxon>
        <taxon>Pseudomonadota</taxon>
        <taxon>Gammaproteobacteria</taxon>
        <taxon>Alteromonadales</taxon>
        <taxon>Pseudoalteromonadaceae</taxon>
        <taxon>Pseudoalteromonas</taxon>
    </lineage>
</organism>
<name>A0A5S3V2L2_9GAMM</name>
<dbReference type="Proteomes" id="UP000307217">
    <property type="component" value="Unassembled WGS sequence"/>
</dbReference>
<dbReference type="RefSeq" id="WP_138593096.1">
    <property type="nucleotide sequence ID" value="NZ_PNBX01000096.1"/>
</dbReference>
<reference evidence="2" key="2">
    <citation type="submission" date="2019-06" db="EMBL/GenBank/DDBJ databases">
        <title>Co-occurence of chitin degradation, pigmentation and bioactivity in marine Pseudoalteromonas.</title>
        <authorList>
            <person name="Sonnenschein E.C."/>
            <person name="Bech P.K."/>
        </authorList>
    </citation>
    <scope>NUCLEOTIDE SEQUENCE [LARGE SCALE GENOMIC DNA]</scope>
    <source>
        <strain evidence="2">S3790</strain>
    </source>
</reference>
<accession>A0A5S3V2L2</accession>
<sequence>MGSNTAKAAIKAAIGGKPPWLATIESASFLNHRILPARKALETRHSNEGADNNPFYTLLKMDLAIAL</sequence>
<dbReference type="AlphaFoldDB" id="A0A5S3V2L2"/>
<reference evidence="1 2" key="1">
    <citation type="submission" date="2018-01" db="EMBL/GenBank/DDBJ databases">
        <authorList>
            <person name="Paulsen S."/>
            <person name="Gram L.K."/>
        </authorList>
    </citation>
    <scope>NUCLEOTIDE SEQUENCE [LARGE SCALE GENOMIC DNA]</scope>
    <source>
        <strain evidence="1 2">S3790</strain>
    </source>
</reference>
<comment type="caution">
    <text evidence="1">The sequence shown here is derived from an EMBL/GenBank/DDBJ whole genome shotgun (WGS) entry which is preliminary data.</text>
</comment>
<dbReference type="EMBL" id="PNBX01000096">
    <property type="protein sequence ID" value="TMO65056.1"/>
    <property type="molecule type" value="Genomic_DNA"/>
</dbReference>
<evidence type="ECO:0000313" key="1">
    <source>
        <dbReference type="EMBL" id="TMO65056.1"/>
    </source>
</evidence>
<gene>
    <name evidence="1" type="ORF">CWC19_17755</name>
</gene>
<proteinExistence type="predicted"/>
<protein>
    <submittedName>
        <fullName evidence="1">Uncharacterized protein</fullName>
    </submittedName>
</protein>
<evidence type="ECO:0000313" key="2">
    <source>
        <dbReference type="Proteomes" id="UP000307217"/>
    </source>
</evidence>